<evidence type="ECO:0000313" key="1">
    <source>
        <dbReference type="EMBL" id="KAJ3538749.1"/>
    </source>
</evidence>
<dbReference type="Proteomes" id="UP001148662">
    <property type="component" value="Unassembled WGS sequence"/>
</dbReference>
<sequence>MMFPPPTSFHDNTSYSFASPKETMAPTHVPTKQKALVLPEKQGKFVVREVDVPKPGPGEVLVRAEAVALNPVDSAIQATGLFITQYPAILGWEAAGTIVQLGEGVTSFSIGDKVLHPGIIGDGNKLSTYKQYNATPADLVAKIPANLSVDQAAAIPLTLDTAALGLYAKKAERGGAGLSPAPWEAGGHGKYHGQPFFVLGGASSVGQYAIQLARLSGFSPIIATASLKNADYLKSLGATHVIDRHLSPASVVADVKEITKEPIRVIYDTVSADDTQHIGYEVLASGGILVNVTASRYIPKEELSPDKHITDIFGSPFLPDRRQLSVGLYKHITSLFSSGELKASHVPLRHPQRIADSLYFQPNHIEVLPGGLAGIPAGLERLHKNECVTPKLKDHVPVVVFHIGCRVPPDAHVNVLRYSNVFCVPCPALTSPWSDVGTLGRPVIPGWPFTAADLVQSIMLIMGNAPSQDYAGSERRHTPQHRRLSTYHLQHHLTPPGSTLDTMSPLIPTKQKALVIPSKFAPFTVTEVDVPKPRPGELLVREEAVGLNPADWLIQESDPFDSSYPLTLGCEAAGVVVQLGEGVTSFAEGDKVFFPGSMFSNNPSFRQYTTAVAELSAKCIAEQVPSNLTLDQAASIPLAFDTACLGLYCPPTNRGGAGLTPPWEEGGHGKYAGQPILVLGGAAAIAQPAIQFARLSGFSPIITTASLRNTELLKSLGATHVVDRHLSSPDFAAAVKTVTSEPIRIVYDAVSTPDIQVAAHDLLAPGGVYVACTGGQNIPMEKRHPEKIVTFVFGSPFWDDRRAIGISMYKHIGALFESGDLKPNNIEVIPGGLAGIPTGLQKLKDGEVSAKKLVVHPTETV</sequence>
<accession>A0ACC1SFS5</accession>
<proteinExistence type="predicted"/>
<keyword evidence="2" id="KW-1185">Reference proteome</keyword>
<name>A0ACC1SFS5_9APHY</name>
<comment type="caution">
    <text evidence="1">The sequence shown here is derived from an EMBL/GenBank/DDBJ whole genome shotgun (WGS) entry which is preliminary data.</text>
</comment>
<organism evidence="1 2">
    <name type="scientific">Phlebia brevispora</name>
    <dbReference type="NCBI Taxonomy" id="194682"/>
    <lineage>
        <taxon>Eukaryota</taxon>
        <taxon>Fungi</taxon>
        <taxon>Dikarya</taxon>
        <taxon>Basidiomycota</taxon>
        <taxon>Agaricomycotina</taxon>
        <taxon>Agaricomycetes</taxon>
        <taxon>Polyporales</taxon>
        <taxon>Meruliaceae</taxon>
        <taxon>Phlebia</taxon>
    </lineage>
</organism>
<dbReference type="EMBL" id="JANHOG010001339">
    <property type="protein sequence ID" value="KAJ3538749.1"/>
    <property type="molecule type" value="Genomic_DNA"/>
</dbReference>
<reference evidence="1" key="1">
    <citation type="submission" date="2022-07" db="EMBL/GenBank/DDBJ databases">
        <title>Genome Sequence of Phlebia brevispora.</title>
        <authorList>
            <person name="Buettner E."/>
        </authorList>
    </citation>
    <scope>NUCLEOTIDE SEQUENCE</scope>
    <source>
        <strain evidence="1">MPL23</strain>
    </source>
</reference>
<gene>
    <name evidence="1" type="ORF">NM688_g6476</name>
</gene>
<protein>
    <submittedName>
        <fullName evidence="1">Uncharacterized protein</fullName>
    </submittedName>
</protein>
<evidence type="ECO:0000313" key="2">
    <source>
        <dbReference type="Proteomes" id="UP001148662"/>
    </source>
</evidence>